<reference evidence="10 11" key="1">
    <citation type="submission" date="2018-12" db="EMBL/GenBank/DDBJ databases">
        <title>Bacillus chawlae sp. nov., Bacillus glennii sp. nov., and Bacillus saganii sp. nov. Isolated from the Vehicle Assembly Building at Kennedy Space Center where the Viking Spacecraft were Assembled.</title>
        <authorList>
            <person name="Seuylemezian A."/>
            <person name="Vaishampayan P."/>
        </authorList>
    </citation>
    <scope>NUCLEOTIDE SEQUENCE [LARGE SCALE GENOMIC DNA]</scope>
    <source>
        <strain evidence="10 11">L5</strain>
    </source>
</reference>
<evidence type="ECO:0000313" key="10">
    <source>
        <dbReference type="EMBL" id="RUQ32050.1"/>
    </source>
</evidence>
<dbReference type="Gene3D" id="3.30.390.30">
    <property type="match status" value="1"/>
</dbReference>
<feature type="binding site" evidence="6">
    <location>
        <position position="271"/>
    </location>
    <ligand>
        <name>NAD(+)</name>
        <dbReference type="ChEBI" id="CHEBI:57540"/>
    </ligand>
</feature>
<keyword evidence="11" id="KW-1185">Reference proteome</keyword>
<dbReference type="PANTHER" id="PTHR43014:SF4">
    <property type="entry name" value="PYRIDINE NUCLEOTIDE-DISULFIDE OXIDOREDUCTASE RCLA-RELATED"/>
    <property type="match status" value="1"/>
</dbReference>
<keyword evidence="2" id="KW-0285">Flavoprotein</keyword>
<dbReference type="SUPFAM" id="SSF55424">
    <property type="entry name" value="FAD/NAD-linked reductases, dimerisation (C-terminal) domain"/>
    <property type="match status" value="1"/>
</dbReference>
<comment type="caution">
    <text evidence="10">The sequence shown here is derived from an EMBL/GenBank/DDBJ whole genome shotgun (WGS) entry which is preliminary data.</text>
</comment>
<dbReference type="GO" id="GO:0050660">
    <property type="term" value="F:flavin adenine dinucleotide binding"/>
    <property type="evidence" value="ECO:0007669"/>
    <property type="project" value="TreeGrafter"/>
</dbReference>
<keyword evidence="3 6" id="KW-0274">FAD</keyword>
<name>A0A433HUN8_9BACI</name>
<evidence type="ECO:0000256" key="4">
    <source>
        <dbReference type="ARBA" id="ARBA00023002"/>
    </source>
</evidence>
<evidence type="ECO:0000256" key="1">
    <source>
        <dbReference type="ARBA" id="ARBA00007532"/>
    </source>
</evidence>
<evidence type="ECO:0000256" key="3">
    <source>
        <dbReference type="ARBA" id="ARBA00022827"/>
    </source>
</evidence>
<dbReference type="PIRSF" id="PIRSF000350">
    <property type="entry name" value="Mercury_reductase_MerA"/>
    <property type="match status" value="1"/>
</dbReference>
<dbReference type="Pfam" id="PF02852">
    <property type="entry name" value="Pyr_redox_dim"/>
    <property type="match status" value="1"/>
</dbReference>
<evidence type="ECO:0000313" key="11">
    <source>
        <dbReference type="Proteomes" id="UP000267430"/>
    </source>
</evidence>
<dbReference type="Gene3D" id="3.50.50.60">
    <property type="entry name" value="FAD/NAD(P)-binding domain"/>
    <property type="match status" value="2"/>
</dbReference>
<dbReference type="Pfam" id="PF07992">
    <property type="entry name" value="Pyr_redox_2"/>
    <property type="match status" value="1"/>
</dbReference>
<feature type="binding site" evidence="6">
    <location>
        <position position="54"/>
    </location>
    <ligand>
        <name>FAD</name>
        <dbReference type="ChEBI" id="CHEBI:57692"/>
    </ligand>
</feature>
<sequence length="459" mass="50560">MTVELFDTIIIGFGKGGKTLAGFLGAQGQKVAMIEKSKDMYGGTCINIACIPSKSLALQAEHIASHNFESWEERKKAYAMAIEKKDQLVSKLREKNFSNLDNNENVNVINGKASFLSKDAIKVTNSDNDSLIIKGKNIFINTGSLPNIPGIEGIQESKLVYTSTSMMAQKELPKHLAIIGGGYIGLEFASMYANFGSKVTMFEGTDTFLAKEDRDIAEEIKKVLDNKGIEINLNTSVQKIEDNQNSVRLSFSKNGKDDISIEVDAILVATGRKANIEALNLKAAGVNLSERNFVKTDDTLKTNIPHIWAIGDVNGGPQYTYISLDDFRIVRDQLYGDKKRTRKDRKNIPFSVFIEPPLSRVGLTEKEAKEAGYEVKVLKIPAASIPRANQINKTEGMLKAIIDNKTNKILGCALFCSDSSEIINIIKIVMDSGQDFTVLKDNIFTHPSMAEALNDLFAN</sequence>
<keyword evidence="6" id="KW-0547">Nucleotide-binding</keyword>
<dbReference type="Proteomes" id="UP000267430">
    <property type="component" value="Unassembled WGS sequence"/>
</dbReference>
<feature type="active site" description="Proton acceptor" evidence="5">
    <location>
        <position position="446"/>
    </location>
</feature>
<dbReference type="FunFam" id="3.30.390.30:FF:000001">
    <property type="entry name" value="Dihydrolipoyl dehydrogenase"/>
    <property type="match status" value="1"/>
</dbReference>
<dbReference type="InterPro" id="IPR023753">
    <property type="entry name" value="FAD/NAD-binding_dom"/>
</dbReference>
<evidence type="ECO:0000259" key="9">
    <source>
        <dbReference type="Pfam" id="PF07992"/>
    </source>
</evidence>
<feature type="domain" description="FAD/NAD(P)-binding" evidence="9">
    <location>
        <begin position="6"/>
        <end position="321"/>
    </location>
</feature>
<dbReference type="PANTHER" id="PTHR43014">
    <property type="entry name" value="MERCURIC REDUCTASE"/>
    <property type="match status" value="1"/>
</dbReference>
<proteinExistence type="inferred from homology"/>
<dbReference type="InterPro" id="IPR001100">
    <property type="entry name" value="Pyr_nuc-diS_OxRdtase"/>
</dbReference>
<dbReference type="InterPro" id="IPR036188">
    <property type="entry name" value="FAD/NAD-bd_sf"/>
</dbReference>
<feature type="disulfide bond" description="Redox-active" evidence="7">
    <location>
        <begin position="45"/>
        <end position="50"/>
    </location>
</feature>
<dbReference type="SUPFAM" id="SSF51905">
    <property type="entry name" value="FAD/NAD(P)-binding domain"/>
    <property type="match status" value="1"/>
</dbReference>
<dbReference type="EMBL" id="RYZZ01000003">
    <property type="protein sequence ID" value="RUQ32050.1"/>
    <property type="molecule type" value="Genomic_DNA"/>
</dbReference>
<protein>
    <submittedName>
        <fullName evidence="10">Pyridine nucleotide-disulfide oxidoreductase</fullName>
    </submittedName>
</protein>
<evidence type="ECO:0000256" key="6">
    <source>
        <dbReference type="PIRSR" id="PIRSR000350-3"/>
    </source>
</evidence>
<feature type="binding site" evidence="6">
    <location>
        <position position="312"/>
    </location>
    <ligand>
        <name>FAD</name>
        <dbReference type="ChEBI" id="CHEBI:57692"/>
    </ligand>
</feature>
<dbReference type="AlphaFoldDB" id="A0A433HUN8"/>
<evidence type="ECO:0000256" key="2">
    <source>
        <dbReference type="ARBA" id="ARBA00022630"/>
    </source>
</evidence>
<keyword evidence="4" id="KW-0560">Oxidoreductase</keyword>
<dbReference type="RefSeq" id="WP_126863250.1">
    <property type="nucleotide sequence ID" value="NZ_JAUSTX010000013.1"/>
</dbReference>
<comment type="cofactor">
    <cofactor evidence="6">
        <name>FAD</name>
        <dbReference type="ChEBI" id="CHEBI:57692"/>
    </cofactor>
    <text evidence="6">Binds 1 FAD per subunit.</text>
</comment>
<feature type="binding site" evidence="6">
    <location>
        <position position="203"/>
    </location>
    <ligand>
        <name>NAD(+)</name>
        <dbReference type="ChEBI" id="CHEBI:57540"/>
    </ligand>
</feature>
<dbReference type="PRINTS" id="PR00411">
    <property type="entry name" value="PNDRDTASEI"/>
</dbReference>
<accession>A0A433HUN8</accession>
<dbReference type="FunFam" id="3.50.50.60:FF:000128">
    <property type="entry name" value="Pyridine nucleotide-disulfide oxidoreductase YkgC"/>
    <property type="match status" value="1"/>
</dbReference>
<dbReference type="PRINTS" id="PR00368">
    <property type="entry name" value="FADPNR"/>
</dbReference>
<dbReference type="InterPro" id="IPR004099">
    <property type="entry name" value="Pyr_nucl-diS_OxRdtase_dimer"/>
</dbReference>
<dbReference type="OrthoDB" id="9800167at2"/>
<dbReference type="GO" id="GO:0003955">
    <property type="term" value="F:NAD(P)H dehydrogenase (quinone) activity"/>
    <property type="evidence" value="ECO:0007669"/>
    <property type="project" value="TreeGrafter"/>
</dbReference>
<evidence type="ECO:0000256" key="7">
    <source>
        <dbReference type="PIRSR" id="PIRSR000350-4"/>
    </source>
</evidence>
<organism evidence="10 11">
    <name type="scientific">Peribacillus cavernae</name>
    <dbReference type="NCBI Taxonomy" id="1674310"/>
    <lineage>
        <taxon>Bacteria</taxon>
        <taxon>Bacillati</taxon>
        <taxon>Bacillota</taxon>
        <taxon>Bacilli</taxon>
        <taxon>Bacillales</taxon>
        <taxon>Bacillaceae</taxon>
        <taxon>Peribacillus</taxon>
    </lineage>
</organism>
<feature type="binding site" evidence="6">
    <location>
        <begin position="180"/>
        <end position="187"/>
    </location>
    <ligand>
        <name>NAD(+)</name>
        <dbReference type="ChEBI" id="CHEBI:57540"/>
    </ligand>
</feature>
<feature type="binding site" evidence="6">
    <location>
        <begin position="142"/>
        <end position="144"/>
    </location>
    <ligand>
        <name>FAD</name>
        <dbReference type="ChEBI" id="CHEBI:57692"/>
    </ligand>
</feature>
<feature type="domain" description="Pyridine nucleotide-disulphide oxidoreductase dimerisation" evidence="8">
    <location>
        <begin position="348"/>
        <end position="455"/>
    </location>
</feature>
<evidence type="ECO:0000259" key="8">
    <source>
        <dbReference type="Pfam" id="PF02852"/>
    </source>
</evidence>
<gene>
    <name evidence="10" type="ORF">ELQ35_02330</name>
</gene>
<evidence type="ECO:0000256" key="5">
    <source>
        <dbReference type="PIRSR" id="PIRSR000350-2"/>
    </source>
</evidence>
<keyword evidence="6" id="KW-0520">NAD</keyword>
<dbReference type="InterPro" id="IPR016156">
    <property type="entry name" value="FAD/NAD-linked_Rdtase_dimer_sf"/>
</dbReference>
<comment type="similarity">
    <text evidence="1">Belongs to the class-I pyridine nucleotide-disulfide oxidoreductase family.</text>
</comment>